<dbReference type="Pfam" id="PF22807">
    <property type="entry name" value="TrAA12"/>
    <property type="match status" value="1"/>
</dbReference>
<dbReference type="SUPFAM" id="SSF50952">
    <property type="entry name" value="Soluble quinoprotein glucose dehydrogenase"/>
    <property type="match status" value="1"/>
</dbReference>
<dbReference type="Gene3D" id="2.120.10.30">
    <property type="entry name" value="TolB, C-terminal domain"/>
    <property type="match status" value="1"/>
</dbReference>
<dbReference type="Proteomes" id="UP000198504">
    <property type="component" value="Unassembled WGS sequence"/>
</dbReference>
<proteinExistence type="predicted"/>
<dbReference type="AlphaFoldDB" id="A0A1H9II25"/>
<evidence type="ECO:0000259" key="1">
    <source>
        <dbReference type="Pfam" id="PF22807"/>
    </source>
</evidence>
<organism evidence="2 3">
    <name type="scientific">Microlunatus flavus</name>
    <dbReference type="NCBI Taxonomy" id="1036181"/>
    <lineage>
        <taxon>Bacteria</taxon>
        <taxon>Bacillati</taxon>
        <taxon>Actinomycetota</taxon>
        <taxon>Actinomycetes</taxon>
        <taxon>Propionibacteriales</taxon>
        <taxon>Propionibacteriaceae</taxon>
        <taxon>Microlunatus</taxon>
    </lineage>
</organism>
<dbReference type="InterPro" id="IPR011041">
    <property type="entry name" value="Quinoprot_gluc/sorb_DH_b-prop"/>
</dbReference>
<sequence length="476" mass="49149">MVGRLDAQPPAGEDVAVPTRRARLTLAAASLLLVGVTGCSTSPAAGPSSAPSTAATSAASASSPLATVDLVVPADLTGAPLDEPRTVQAPKGWTVSVFARVDAARLLAWTPDGRLLVSRPKAGEVDVISPAASDPQASPVAETLLSGLDQPHGLAFHDGRLYVAQSDRVDAYTYADGRASDPQPVVTGLPDAKSPDLRGAYAHALKSVAVGEDGAVYVSVGSTGNISAEDRDADPQRATILRVPPGGGKAEVFARGVRNGTGLAVAPDGEVWTAVNNRDNIEYPYDRDFDGDGRSDQGDLLPAYVGDHPLEPFAHLTQGRDLGWPYCNPDPDVEPGVPGTALDYSDRPFVRDVETNADGSKLDCSTLAPVEQGMGAHSAPLGLSFTSGAGLPAPYGAGALVGVHGSWNRTPPRAPEVSFFSYANGRMGDQQTILTGFQSADGDRWGRPVAAVQGPDGDVYVSDDAAGAIYRMTPPA</sequence>
<keyword evidence="3" id="KW-1185">Reference proteome</keyword>
<feature type="domain" description="Pyrroloquinoline quinone-dependent pyranose dehydrogenase beta-propeller" evidence="1">
    <location>
        <begin position="88"/>
        <end position="471"/>
    </location>
</feature>
<gene>
    <name evidence="2" type="ORF">SAMN05421756_105252</name>
</gene>
<dbReference type="EMBL" id="FOFA01000005">
    <property type="protein sequence ID" value="SEQ74025.1"/>
    <property type="molecule type" value="Genomic_DNA"/>
</dbReference>
<name>A0A1H9II25_9ACTN</name>
<evidence type="ECO:0000313" key="3">
    <source>
        <dbReference type="Proteomes" id="UP000198504"/>
    </source>
</evidence>
<dbReference type="PANTHER" id="PTHR33546:SF1">
    <property type="entry name" value="LARGE, MULTIFUNCTIONAL SECRETED PROTEIN"/>
    <property type="match status" value="1"/>
</dbReference>
<dbReference type="PANTHER" id="PTHR33546">
    <property type="entry name" value="LARGE, MULTIFUNCTIONAL SECRETED PROTEIN-RELATED"/>
    <property type="match status" value="1"/>
</dbReference>
<dbReference type="InterPro" id="IPR054539">
    <property type="entry name" value="Beta-prop_PDH"/>
</dbReference>
<reference evidence="3" key="1">
    <citation type="submission" date="2016-10" db="EMBL/GenBank/DDBJ databases">
        <authorList>
            <person name="Varghese N."/>
            <person name="Submissions S."/>
        </authorList>
    </citation>
    <scope>NUCLEOTIDE SEQUENCE [LARGE SCALE GENOMIC DNA]</scope>
    <source>
        <strain evidence="3">CGMCC 4.6856</strain>
    </source>
</reference>
<protein>
    <submittedName>
        <fullName evidence="2">Glucose/arabinose dehydrogenase, beta-propeller fold</fullName>
    </submittedName>
</protein>
<evidence type="ECO:0000313" key="2">
    <source>
        <dbReference type="EMBL" id="SEQ74025.1"/>
    </source>
</evidence>
<accession>A0A1H9II25</accession>
<dbReference type="InterPro" id="IPR011042">
    <property type="entry name" value="6-blade_b-propeller_TolB-like"/>
</dbReference>
<dbReference type="STRING" id="1036181.SAMN05421756_105252"/>